<comment type="caution">
    <text evidence="9">The sequence shown here is derived from an EMBL/GenBank/DDBJ whole genome shotgun (WGS) entry which is preliminary data.</text>
</comment>
<evidence type="ECO:0000256" key="4">
    <source>
        <dbReference type="ARBA" id="ARBA00022475"/>
    </source>
</evidence>
<keyword evidence="5 8" id="KW-0812">Transmembrane</keyword>
<keyword evidence="3" id="KW-0813">Transport</keyword>
<reference evidence="9" key="1">
    <citation type="journal article" date="2014" name="Int. J. Syst. Evol. Microbiol.">
        <title>Complete genome sequence of Corynebacterium casei LMG S-19264T (=DSM 44701T), isolated from a smear-ripened cheese.</title>
        <authorList>
            <consortium name="US DOE Joint Genome Institute (JGI-PGF)"/>
            <person name="Walter F."/>
            <person name="Albersmeier A."/>
            <person name="Kalinowski J."/>
            <person name="Ruckert C."/>
        </authorList>
    </citation>
    <scope>NUCLEOTIDE SEQUENCE</scope>
    <source>
        <strain evidence="9">KCTC 42651</strain>
    </source>
</reference>
<evidence type="ECO:0000256" key="2">
    <source>
        <dbReference type="ARBA" id="ARBA00010145"/>
    </source>
</evidence>
<feature type="transmembrane region" description="Helical" evidence="8">
    <location>
        <begin position="230"/>
        <end position="248"/>
    </location>
</feature>
<keyword evidence="4" id="KW-1003">Cell membrane</keyword>
<evidence type="ECO:0000256" key="5">
    <source>
        <dbReference type="ARBA" id="ARBA00022692"/>
    </source>
</evidence>
<dbReference type="InterPro" id="IPR004776">
    <property type="entry name" value="Mem_transp_PIN-like"/>
</dbReference>
<feature type="transmembrane region" description="Helical" evidence="8">
    <location>
        <begin position="38"/>
        <end position="57"/>
    </location>
</feature>
<feature type="transmembrane region" description="Helical" evidence="8">
    <location>
        <begin position="260"/>
        <end position="278"/>
    </location>
</feature>
<dbReference type="AlphaFoldDB" id="A0A919CRQ5"/>
<name>A0A919CRQ5_9PROT</name>
<dbReference type="GO" id="GO:0055085">
    <property type="term" value="P:transmembrane transport"/>
    <property type="evidence" value="ECO:0007669"/>
    <property type="project" value="InterPro"/>
</dbReference>
<evidence type="ECO:0000256" key="6">
    <source>
        <dbReference type="ARBA" id="ARBA00022989"/>
    </source>
</evidence>
<keyword evidence="10" id="KW-1185">Reference proteome</keyword>
<proteinExistence type="inferred from homology"/>
<feature type="transmembrane region" description="Helical" evidence="8">
    <location>
        <begin position="95"/>
        <end position="112"/>
    </location>
</feature>
<protein>
    <submittedName>
        <fullName evidence="9">Malate transporter</fullName>
    </submittedName>
</protein>
<evidence type="ECO:0000256" key="7">
    <source>
        <dbReference type="ARBA" id="ARBA00023136"/>
    </source>
</evidence>
<feature type="transmembrane region" description="Helical" evidence="8">
    <location>
        <begin position="124"/>
        <end position="146"/>
    </location>
</feature>
<keyword evidence="6 8" id="KW-1133">Transmembrane helix</keyword>
<dbReference type="EMBL" id="BMZS01000011">
    <property type="protein sequence ID" value="GHD59284.1"/>
    <property type="molecule type" value="Genomic_DNA"/>
</dbReference>
<organism evidence="9 10">
    <name type="scientific">Thalassobaculum fulvum</name>
    <dbReference type="NCBI Taxonomy" id="1633335"/>
    <lineage>
        <taxon>Bacteria</taxon>
        <taxon>Pseudomonadati</taxon>
        <taxon>Pseudomonadota</taxon>
        <taxon>Alphaproteobacteria</taxon>
        <taxon>Rhodospirillales</taxon>
        <taxon>Thalassobaculaceae</taxon>
        <taxon>Thalassobaculum</taxon>
    </lineage>
</organism>
<dbReference type="Gene3D" id="1.20.1530.20">
    <property type="match status" value="1"/>
</dbReference>
<dbReference type="PANTHER" id="PTHR36838">
    <property type="entry name" value="AUXIN EFFLUX CARRIER FAMILY PROTEIN"/>
    <property type="match status" value="1"/>
</dbReference>
<evidence type="ECO:0000256" key="1">
    <source>
        <dbReference type="ARBA" id="ARBA00004651"/>
    </source>
</evidence>
<evidence type="ECO:0000256" key="3">
    <source>
        <dbReference type="ARBA" id="ARBA00022448"/>
    </source>
</evidence>
<reference evidence="9" key="2">
    <citation type="submission" date="2020-09" db="EMBL/GenBank/DDBJ databases">
        <authorList>
            <person name="Sun Q."/>
            <person name="Kim S."/>
        </authorList>
    </citation>
    <scope>NUCLEOTIDE SEQUENCE</scope>
    <source>
        <strain evidence="9">KCTC 42651</strain>
    </source>
</reference>
<gene>
    <name evidence="9" type="ORF">GCM10017083_43240</name>
</gene>
<sequence>MQPVFDVVLPVFAILAAGWAAGRFGPFPPSSTGVLNDFVYWVAFPALIFKAMATAPVSDIFDLPFLAAYSGGVFGVFALSYIVGLVVFRSRPAALTLQAMCAIFANTGYMGVPLLPVAFGPDALLPAIILTVYNAAFMVATMVALIELDLRSDHPPLKIVGGVLRAVALNPLVLSTALGIGWSLSGLGLPAPVRTFCDIIGAAAAPSALFAMGLFLVGKPLRAGLGEVSWLVFLKLLVQPAVAAWLALGPLGLDALQARSVVLGAALPTGSLVFVLAYRYGLYVERSTSVILISTVLSAVTLSVLLLLLGTG</sequence>
<feature type="transmembrane region" description="Helical" evidence="8">
    <location>
        <begin position="7"/>
        <end position="26"/>
    </location>
</feature>
<accession>A0A919CRQ5</accession>
<comment type="similarity">
    <text evidence="2">Belongs to the auxin efflux carrier (TC 2.A.69) family.</text>
</comment>
<dbReference type="Pfam" id="PF03547">
    <property type="entry name" value="Mem_trans"/>
    <property type="match status" value="1"/>
</dbReference>
<dbReference type="PANTHER" id="PTHR36838:SF3">
    <property type="entry name" value="TRANSPORTER AUXIN EFFLUX CARRIER EC FAMILY"/>
    <property type="match status" value="1"/>
</dbReference>
<dbReference type="Proteomes" id="UP000630353">
    <property type="component" value="Unassembled WGS sequence"/>
</dbReference>
<feature type="transmembrane region" description="Helical" evidence="8">
    <location>
        <begin position="290"/>
        <end position="309"/>
    </location>
</feature>
<comment type="subcellular location">
    <subcellularLocation>
        <location evidence="1">Cell membrane</location>
        <topology evidence="1">Multi-pass membrane protein</topology>
    </subcellularLocation>
</comment>
<evidence type="ECO:0000313" key="10">
    <source>
        <dbReference type="Proteomes" id="UP000630353"/>
    </source>
</evidence>
<keyword evidence="7 8" id="KW-0472">Membrane</keyword>
<dbReference type="InterPro" id="IPR038770">
    <property type="entry name" value="Na+/solute_symporter_sf"/>
</dbReference>
<feature type="transmembrane region" description="Helical" evidence="8">
    <location>
        <begin position="63"/>
        <end position="88"/>
    </location>
</feature>
<evidence type="ECO:0000313" key="9">
    <source>
        <dbReference type="EMBL" id="GHD59284.1"/>
    </source>
</evidence>
<feature type="transmembrane region" description="Helical" evidence="8">
    <location>
        <begin position="199"/>
        <end position="218"/>
    </location>
</feature>
<feature type="transmembrane region" description="Helical" evidence="8">
    <location>
        <begin position="167"/>
        <end position="187"/>
    </location>
</feature>
<evidence type="ECO:0000256" key="8">
    <source>
        <dbReference type="SAM" id="Phobius"/>
    </source>
</evidence>
<dbReference type="GO" id="GO:0005886">
    <property type="term" value="C:plasma membrane"/>
    <property type="evidence" value="ECO:0007669"/>
    <property type="project" value="UniProtKB-SubCell"/>
</dbReference>
<dbReference type="RefSeq" id="WP_189993575.1">
    <property type="nucleotide sequence ID" value="NZ_BMZS01000011.1"/>
</dbReference>